<accession>A0ABS1J8H5</accession>
<protein>
    <submittedName>
        <fullName evidence="2">Uncharacterized protein</fullName>
    </submittedName>
</protein>
<evidence type="ECO:0000256" key="1">
    <source>
        <dbReference type="SAM" id="Phobius"/>
    </source>
</evidence>
<proteinExistence type="predicted"/>
<feature type="transmembrane region" description="Helical" evidence="1">
    <location>
        <begin position="67"/>
        <end position="83"/>
    </location>
</feature>
<name>A0ABS1J8H5_9BACL</name>
<evidence type="ECO:0000313" key="3">
    <source>
        <dbReference type="Proteomes" id="UP000602284"/>
    </source>
</evidence>
<evidence type="ECO:0000313" key="2">
    <source>
        <dbReference type="EMBL" id="MBL0386586.1"/>
    </source>
</evidence>
<keyword evidence="3" id="KW-1185">Reference proteome</keyword>
<keyword evidence="1" id="KW-0472">Membrane</keyword>
<keyword evidence="1" id="KW-0812">Transmembrane</keyword>
<feature type="transmembrane region" description="Helical" evidence="1">
    <location>
        <begin position="39"/>
        <end position="61"/>
    </location>
</feature>
<organism evidence="2 3">
    <name type="scientific">Tumebacillus amylolyticus</name>
    <dbReference type="NCBI Taxonomy" id="2801339"/>
    <lineage>
        <taxon>Bacteria</taxon>
        <taxon>Bacillati</taxon>
        <taxon>Bacillota</taxon>
        <taxon>Bacilli</taxon>
        <taxon>Bacillales</taxon>
        <taxon>Alicyclobacillaceae</taxon>
        <taxon>Tumebacillus</taxon>
    </lineage>
</organism>
<reference evidence="2 3" key="1">
    <citation type="submission" date="2021-01" db="EMBL/GenBank/DDBJ databases">
        <title>Tumebacillus sp. strain ITR2 16S ribosomal RNA gene Genome sequencing and assembly.</title>
        <authorList>
            <person name="Kang M."/>
        </authorList>
    </citation>
    <scope>NUCLEOTIDE SEQUENCE [LARGE SCALE GENOMIC DNA]</scope>
    <source>
        <strain evidence="2 3">ITR2</strain>
    </source>
</reference>
<gene>
    <name evidence="2" type="ORF">JJB07_07980</name>
</gene>
<comment type="caution">
    <text evidence="2">The sequence shown here is derived from an EMBL/GenBank/DDBJ whole genome shotgun (WGS) entry which is preliminary data.</text>
</comment>
<feature type="transmembrane region" description="Helical" evidence="1">
    <location>
        <begin position="6"/>
        <end position="27"/>
    </location>
</feature>
<dbReference type="RefSeq" id="WP_201633346.1">
    <property type="nucleotide sequence ID" value="NZ_JAEQNB010000002.1"/>
</dbReference>
<sequence>MSMILFNGLMIGVFVFAALMVLVKFAFYKRQEEGMRSTYFWGGVLFLSLAVTDITSTLAYQTELHEVQTLLFLAFAGLTLFRSKRIKTPRAY</sequence>
<dbReference type="Proteomes" id="UP000602284">
    <property type="component" value="Unassembled WGS sequence"/>
</dbReference>
<dbReference type="EMBL" id="JAEQNB010000002">
    <property type="protein sequence ID" value="MBL0386586.1"/>
    <property type="molecule type" value="Genomic_DNA"/>
</dbReference>
<keyword evidence="1" id="KW-1133">Transmembrane helix</keyword>